<comment type="caution">
    <text evidence="2">The sequence shown here is derived from an EMBL/GenBank/DDBJ whole genome shotgun (WGS) entry which is preliminary data.</text>
</comment>
<dbReference type="SUPFAM" id="SSF53448">
    <property type="entry name" value="Nucleotide-diphospho-sugar transferases"/>
    <property type="match status" value="1"/>
</dbReference>
<reference evidence="2 3" key="1">
    <citation type="submission" date="2017-09" db="EMBL/GenBank/DDBJ databases">
        <title>Genomics of the genus Arcobacter.</title>
        <authorList>
            <person name="Perez-Cataluna A."/>
            <person name="Figueras M.J."/>
            <person name="Salas-Masso N."/>
        </authorList>
    </citation>
    <scope>NUCLEOTIDE SEQUENCE [LARGE SCALE GENOMIC DNA]</scope>
    <source>
        <strain evidence="2 3">F156-34</strain>
    </source>
</reference>
<protein>
    <submittedName>
        <fullName evidence="2">Glycosyl transferase</fullName>
    </submittedName>
</protein>
<dbReference type="InterPro" id="IPR001173">
    <property type="entry name" value="Glyco_trans_2-like"/>
</dbReference>
<keyword evidence="3" id="KW-1185">Reference proteome</keyword>
<dbReference type="InterPro" id="IPR029044">
    <property type="entry name" value="Nucleotide-diphossugar_trans"/>
</dbReference>
<gene>
    <name evidence="2" type="ORF">CP965_08175</name>
</gene>
<dbReference type="PANTHER" id="PTHR10859">
    <property type="entry name" value="GLYCOSYL TRANSFERASE"/>
    <property type="match status" value="1"/>
</dbReference>
<evidence type="ECO:0000313" key="3">
    <source>
        <dbReference type="Proteomes" id="UP000289718"/>
    </source>
</evidence>
<dbReference type="GO" id="GO:0006487">
    <property type="term" value="P:protein N-linked glycosylation"/>
    <property type="evidence" value="ECO:0007669"/>
    <property type="project" value="TreeGrafter"/>
</dbReference>
<evidence type="ECO:0000313" key="2">
    <source>
        <dbReference type="EMBL" id="RXK12548.1"/>
    </source>
</evidence>
<proteinExistence type="predicted"/>
<dbReference type="EMBL" id="NXIE01000003">
    <property type="protein sequence ID" value="RXK12548.1"/>
    <property type="molecule type" value="Genomic_DNA"/>
</dbReference>
<accession>A0A4Q1B3E5</accession>
<dbReference type="AlphaFoldDB" id="A0A4Q1B3E5"/>
<feature type="domain" description="Glycosyltransferase 2-like" evidence="1">
    <location>
        <begin position="8"/>
        <end position="156"/>
    </location>
</feature>
<dbReference type="GO" id="GO:0016740">
    <property type="term" value="F:transferase activity"/>
    <property type="evidence" value="ECO:0007669"/>
    <property type="project" value="UniProtKB-KW"/>
</dbReference>
<dbReference type="CDD" id="cd04179">
    <property type="entry name" value="DPM_DPG-synthase_like"/>
    <property type="match status" value="1"/>
</dbReference>
<organism evidence="2 3">
    <name type="scientific">Halarcobacter mediterraneus</name>
    <dbReference type="NCBI Taxonomy" id="2023153"/>
    <lineage>
        <taxon>Bacteria</taxon>
        <taxon>Pseudomonadati</taxon>
        <taxon>Campylobacterota</taxon>
        <taxon>Epsilonproteobacteria</taxon>
        <taxon>Campylobacterales</taxon>
        <taxon>Arcobacteraceae</taxon>
        <taxon>Halarcobacter</taxon>
    </lineage>
</organism>
<dbReference type="Pfam" id="PF00535">
    <property type="entry name" value="Glycos_transf_2"/>
    <property type="match status" value="1"/>
</dbReference>
<dbReference type="OrthoDB" id="9811884at2"/>
<keyword evidence="2" id="KW-0808">Transferase</keyword>
<sequence>MYKNDIIIVVPTFNNPKTISNVIKDILNHNYKVIVVDDGSDIKVSCLIEKNEDVTVLRHEQNQGKGQAILTGAKKAKELGYEYFISMDGDGQHLASEIAKLKACINSKNQIVMGARNFEIDNVPQKSKIGRIFHNFWIRLNSGYPINDSLTGFRLYPVSILDLNIKTRRFNFEVEVLVKHYWKHKNITDTIIECYYPTPEERVSHFDNYNDTINITLLHLKLFLQKIFLLKGIL</sequence>
<name>A0A4Q1B3E5_9BACT</name>
<dbReference type="RefSeq" id="WP_129061907.1">
    <property type="nucleotide sequence ID" value="NZ_NXIE01000003.1"/>
</dbReference>
<evidence type="ECO:0000259" key="1">
    <source>
        <dbReference type="Pfam" id="PF00535"/>
    </source>
</evidence>
<dbReference type="Proteomes" id="UP000289718">
    <property type="component" value="Unassembled WGS sequence"/>
</dbReference>
<dbReference type="Gene3D" id="3.90.550.10">
    <property type="entry name" value="Spore Coat Polysaccharide Biosynthesis Protein SpsA, Chain A"/>
    <property type="match status" value="1"/>
</dbReference>
<dbReference type="PANTHER" id="PTHR10859:SF91">
    <property type="entry name" value="DOLICHYL-PHOSPHATE BETA-GLUCOSYLTRANSFERASE"/>
    <property type="match status" value="1"/>
</dbReference>